<organism evidence="2 3">
    <name type="scientific">Protopolystoma xenopodis</name>
    <dbReference type="NCBI Taxonomy" id="117903"/>
    <lineage>
        <taxon>Eukaryota</taxon>
        <taxon>Metazoa</taxon>
        <taxon>Spiralia</taxon>
        <taxon>Lophotrochozoa</taxon>
        <taxon>Platyhelminthes</taxon>
        <taxon>Monogenea</taxon>
        <taxon>Polyopisthocotylea</taxon>
        <taxon>Polystomatidea</taxon>
        <taxon>Polystomatidae</taxon>
        <taxon>Protopolystoma</taxon>
    </lineage>
</organism>
<dbReference type="FunFam" id="3.40.50.300:FF:002287">
    <property type="entry name" value="MIT domain protein"/>
    <property type="match status" value="1"/>
</dbReference>
<dbReference type="GO" id="GO:0016197">
    <property type="term" value="P:endosomal transport"/>
    <property type="evidence" value="ECO:0007669"/>
    <property type="project" value="TreeGrafter"/>
</dbReference>
<name>A0A448XQN0_9PLAT</name>
<feature type="region of interest" description="Disordered" evidence="1">
    <location>
        <begin position="14"/>
        <end position="34"/>
    </location>
</feature>
<feature type="compositionally biased region" description="Basic and acidic residues" evidence="1">
    <location>
        <begin position="19"/>
        <end position="34"/>
    </location>
</feature>
<reference evidence="2" key="1">
    <citation type="submission" date="2018-11" db="EMBL/GenBank/DDBJ databases">
        <authorList>
            <consortium name="Pathogen Informatics"/>
        </authorList>
    </citation>
    <scope>NUCLEOTIDE SEQUENCE</scope>
</reference>
<evidence type="ECO:0000256" key="1">
    <source>
        <dbReference type="SAM" id="MobiDB-lite"/>
    </source>
</evidence>
<dbReference type="AlphaFoldDB" id="A0A448XQN0"/>
<comment type="caution">
    <text evidence="2">The sequence shown here is derived from an EMBL/GenBank/DDBJ whole genome shotgun (WGS) entry which is preliminary data.</text>
</comment>
<dbReference type="GO" id="GO:0016887">
    <property type="term" value="F:ATP hydrolysis activity"/>
    <property type="evidence" value="ECO:0007669"/>
    <property type="project" value="TreeGrafter"/>
</dbReference>
<dbReference type="GO" id="GO:0007033">
    <property type="term" value="P:vacuole organization"/>
    <property type="evidence" value="ECO:0007669"/>
    <property type="project" value="TreeGrafter"/>
</dbReference>
<dbReference type="PANTHER" id="PTHR23074">
    <property type="entry name" value="AAA DOMAIN-CONTAINING"/>
    <property type="match status" value="1"/>
</dbReference>
<dbReference type="SUPFAM" id="SSF52540">
    <property type="entry name" value="P-loop containing nucleoside triphosphate hydrolases"/>
    <property type="match status" value="1"/>
</dbReference>
<dbReference type="Proteomes" id="UP000784294">
    <property type="component" value="Unassembled WGS sequence"/>
</dbReference>
<evidence type="ECO:0000313" key="3">
    <source>
        <dbReference type="Proteomes" id="UP000784294"/>
    </source>
</evidence>
<evidence type="ECO:0000313" key="2">
    <source>
        <dbReference type="EMBL" id="VEL42518.1"/>
    </source>
</evidence>
<gene>
    <name evidence="2" type="ORF">PXEA_LOCUS35958</name>
</gene>
<sequence>MCHVFLCLTFIKDGPNGGTKERKKEDDSDKEDDLEKKRFQTQLQGAIVMEKPNVHWADIAGLEGAKEALKEAVILPIKFPHLFTGKRTPWRGILLYGVSYLIYS</sequence>
<dbReference type="InterPro" id="IPR050304">
    <property type="entry name" value="MT-severing_AAA_ATPase"/>
</dbReference>
<dbReference type="Gene3D" id="3.40.50.300">
    <property type="entry name" value="P-loop containing nucleotide triphosphate hydrolases"/>
    <property type="match status" value="1"/>
</dbReference>
<dbReference type="OrthoDB" id="191529at2759"/>
<accession>A0A448XQN0</accession>
<keyword evidence="3" id="KW-1185">Reference proteome</keyword>
<protein>
    <submittedName>
        <fullName evidence="2">Uncharacterized protein</fullName>
    </submittedName>
</protein>
<dbReference type="PANTHER" id="PTHR23074:SF83">
    <property type="entry name" value="VACUOLAR PROTEIN SORTING-ASSOCIATED PROTEIN 4A"/>
    <property type="match status" value="1"/>
</dbReference>
<proteinExistence type="predicted"/>
<dbReference type="InterPro" id="IPR027417">
    <property type="entry name" value="P-loop_NTPase"/>
</dbReference>
<dbReference type="EMBL" id="CAAALY010274875">
    <property type="protein sequence ID" value="VEL42518.1"/>
    <property type="molecule type" value="Genomic_DNA"/>
</dbReference>